<dbReference type="PANTHER" id="PTHR12110">
    <property type="entry name" value="HYDROXYPYRUVATE ISOMERASE"/>
    <property type="match status" value="1"/>
</dbReference>
<name>A0ABR4PIB4_9HELO</name>
<dbReference type="PANTHER" id="PTHR12110:SF21">
    <property type="entry name" value="XYLOSE ISOMERASE-LIKE TIM BARREL DOMAIN-CONTAINING PROTEIN"/>
    <property type="match status" value="1"/>
</dbReference>
<evidence type="ECO:0000313" key="3">
    <source>
        <dbReference type="Proteomes" id="UP001629113"/>
    </source>
</evidence>
<proteinExistence type="predicted"/>
<keyword evidence="3" id="KW-1185">Reference proteome</keyword>
<organism evidence="2 3">
    <name type="scientific">Phlyctema vagabunda</name>
    <dbReference type="NCBI Taxonomy" id="108571"/>
    <lineage>
        <taxon>Eukaryota</taxon>
        <taxon>Fungi</taxon>
        <taxon>Dikarya</taxon>
        <taxon>Ascomycota</taxon>
        <taxon>Pezizomycotina</taxon>
        <taxon>Leotiomycetes</taxon>
        <taxon>Helotiales</taxon>
        <taxon>Dermateaceae</taxon>
        <taxon>Phlyctema</taxon>
    </lineage>
</organism>
<gene>
    <name evidence="2" type="ORF">PVAG01_04822</name>
</gene>
<protein>
    <submittedName>
        <fullName evidence="2">3-dehydroshikimate dehydratase</fullName>
    </submittedName>
</protein>
<dbReference type="InterPro" id="IPR050312">
    <property type="entry name" value="IolE/XylAMocC-like"/>
</dbReference>
<dbReference type="Proteomes" id="UP001629113">
    <property type="component" value="Unassembled WGS sequence"/>
</dbReference>
<dbReference type="InterPro" id="IPR036237">
    <property type="entry name" value="Xyl_isomerase-like_sf"/>
</dbReference>
<dbReference type="EMBL" id="JBFCZG010000004">
    <property type="protein sequence ID" value="KAL3423075.1"/>
    <property type="molecule type" value="Genomic_DNA"/>
</dbReference>
<evidence type="ECO:0000313" key="2">
    <source>
        <dbReference type="EMBL" id="KAL3423075.1"/>
    </source>
</evidence>
<feature type="domain" description="Xylose isomerase-like TIM barrel" evidence="1">
    <location>
        <begin position="24"/>
        <end position="325"/>
    </location>
</feature>
<accession>A0ABR4PIB4</accession>
<comment type="caution">
    <text evidence="2">The sequence shown here is derived from an EMBL/GenBank/DDBJ whole genome shotgun (WGS) entry which is preliminary data.</text>
</comment>
<evidence type="ECO:0000259" key="1">
    <source>
        <dbReference type="Pfam" id="PF01261"/>
    </source>
</evidence>
<dbReference type="Gene3D" id="3.20.20.150">
    <property type="entry name" value="Divalent-metal-dependent TIM barrel enzymes"/>
    <property type="match status" value="1"/>
</dbReference>
<reference evidence="2 3" key="1">
    <citation type="submission" date="2024-06" db="EMBL/GenBank/DDBJ databases">
        <title>Complete genome of Phlyctema vagabunda strain 19-DSS-EL-015.</title>
        <authorList>
            <person name="Fiorenzani C."/>
        </authorList>
    </citation>
    <scope>NUCLEOTIDE SEQUENCE [LARGE SCALE GENOMIC DNA]</scope>
    <source>
        <strain evidence="2 3">19-DSS-EL-015</strain>
    </source>
</reference>
<dbReference type="Pfam" id="PF01261">
    <property type="entry name" value="AP_endonuc_2"/>
    <property type="match status" value="1"/>
</dbReference>
<dbReference type="InterPro" id="IPR013022">
    <property type="entry name" value="Xyl_isomerase-like_TIM-brl"/>
</dbReference>
<sequence length="352" mass="39189">MENRFGVATLSLGSWKQHKLETRLEEAAKAGFKWIDLFDDDWAAYLSENEQDPERPWDATEGNLAVARKLGQFVKSRGMRIICTQPCREIEGIKDPNDRKRALDRVKSRFPFMRAFDTNLVFMCANTRTDAGVTSDFKTIARDLAELGDAAAAYAQADGGPMIKIGYEGLSWATRNTWSSTWEVVRAANRGNVGLIVDSFHILAIEFADPYNPAGHGLMYPTLQESLQLLRSSLTSLTRTVPGDKIFFLQVADAELVDASTFSRPQDPNTPDLLPWARRYRLYPEEQSRGGYMPVDLVVAAVLQTGYSGPISLEVFNDSLSSSDPSVPESHAARGFSGLQRLITAVQKVPRF</sequence>
<dbReference type="SUPFAM" id="SSF51658">
    <property type="entry name" value="Xylose isomerase-like"/>
    <property type="match status" value="1"/>
</dbReference>